<reference evidence="1 2" key="1">
    <citation type="journal article" date="2019" name="Sci. Rep.">
        <title>A high-quality genome of Eragrostis curvula grass provides insights into Poaceae evolution and supports new strategies to enhance forage quality.</title>
        <authorList>
            <person name="Carballo J."/>
            <person name="Santos B.A.C.M."/>
            <person name="Zappacosta D."/>
            <person name="Garbus I."/>
            <person name="Selva J.P."/>
            <person name="Gallo C.A."/>
            <person name="Diaz A."/>
            <person name="Albertini E."/>
            <person name="Caccamo M."/>
            <person name="Echenique V."/>
        </authorList>
    </citation>
    <scope>NUCLEOTIDE SEQUENCE [LARGE SCALE GENOMIC DNA]</scope>
    <source>
        <strain evidence="2">cv. Victoria</strain>
        <tissue evidence="1">Leaf</tissue>
    </source>
</reference>
<evidence type="ECO:0000313" key="2">
    <source>
        <dbReference type="Proteomes" id="UP000324897"/>
    </source>
</evidence>
<sequence length="142" mass="16048">MVRIFIHVDQEEELYAVTDFFLYKAGPVAPSLHLIPGPYPIGIHAIHVGVLPCCGGDHCLVVVPQPRPIKASDRWGYVLHIFSTKTMSWTRKKAARMAPDMDERHLFFEHDKVFAVGDDALAWVDFRHGILICAKGLRVTTR</sequence>
<dbReference type="OrthoDB" id="687208at2759"/>
<keyword evidence="2" id="KW-1185">Reference proteome</keyword>
<feature type="non-terminal residue" evidence="1">
    <location>
        <position position="1"/>
    </location>
</feature>
<protein>
    <recommendedName>
        <fullName evidence="3">DUF1618 domain-containing protein</fullName>
    </recommendedName>
</protein>
<dbReference type="AlphaFoldDB" id="A0A5J9UXH7"/>
<dbReference type="Proteomes" id="UP000324897">
    <property type="component" value="Chromosome 1"/>
</dbReference>
<comment type="caution">
    <text evidence="1">The sequence shown here is derived from an EMBL/GenBank/DDBJ whole genome shotgun (WGS) entry which is preliminary data.</text>
</comment>
<evidence type="ECO:0000313" key="1">
    <source>
        <dbReference type="EMBL" id="TVU27750.1"/>
    </source>
</evidence>
<dbReference type="PANTHER" id="PTHR33074:SF127">
    <property type="entry name" value="OS04G0388000 PROTEIN"/>
    <property type="match status" value="1"/>
</dbReference>
<organism evidence="1 2">
    <name type="scientific">Eragrostis curvula</name>
    <name type="common">weeping love grass</name>
    <dbReference type="NCBI Taxonomy" id="38414"/>
    <lineage>
        <taxon>Eukaryota</taxon>
        <taxon>Viridiplantae</taxon>
        <taxon>Streptophyta</taxon>
        <taxon>Embryophyta</taxon>
        <taxon>Tracheophyta</taxon>
        <taxon>Spermatophyta</taxon>
        <taxon>Magnoliopsida</taxon>
        <taxon>Liliopsida</taxon>
        <taxon>Poales</taxon>
        <taxon>Poaceae</taxon>
        <taxon>PACMAD clade</taxon>
        <taxon>Chloridoideae</taxon>
        <taxon>Eragrostideae</taxon>
        <taxon>Eragrostidinae</taxon>
        <taxon>Eragrostis</taxon>
    </lineage>
</organism>
<gene>
    <name evidence="1" type="ORF">EJB05_19250</name>
</gene>
<evidence type="ECO:0008006" key="3">
    <source>
        <dbReference type="Google" id="ProtNLM"/>
    </source>
</evidence>
<proteinExistence type="predicted"/>
<dbReference type="Gramene" id="TVU27750">
    <property type="protein sequence ID" value="TVU27750"/>
    <property type="gene ID" value="EJB05_19250"/>
</dbReference>
<name>A0A5J9UXH7_9POAL</name>
<dbReference type="PANTHER" id="PTHR33074">
    <property type="entry name" value="EXPRESSED PROTEIN-RELATED"/>
    <property type="match status" value="1"/>
</dbReference>
<accession>A0A5J9UXH7</accession>
<dbReference type="EMBL" id="RWGY01000011">
    <property type="protein sequence ID" value="TVU27750.1"/>
    <property type="molecule type" value="Genomic_DNA"/>
</dbReference>